<dbReference type="CDD" id="cd00042">
    <property type="entry name" value="CY"/>
    <property type="match status" value="1"/>
</dbReference>
<organism evidence="9">
    <name type="scientific">Rhipicephalus appendiculatus</name>
    <name type="common">Brown ear tick</name>
    <dbReference type="NCBI Taxonomy" id="34631"/>
    <lineage>
        <taxon>Eukaryota</taxon>
        <taxon>Metazoa</taxon>
        <taxon>Ecdysozoa</taxon>
        <taxon>Arthropoda</taxon>
        <taxon>Chelicerata</taxon>
        <taxon>Arachnida</taxon>
        <taxon>Acari</taxon>
        <taxon>Parasitiformes</taxon>
        <taxon>Ixodida</taxon>
        <taxon>Ixodoidea</taxon>
        <taxon>Ixodidae</taxon>
        <taxon>Rhipicephalinae</taxon>
        <taxon>Rhipicephalus</taxon>
        <taxon>Rhipicephalus</taxon>
    </lineage>
</organism>
<evidence type="ECO:0000256" key="1">
    <source>
        <dbReference type="ARBA" id="ARBA00004613"/>
    </source>
</evidence>
<dbReference type="InterPro" id="IPR046350">
    <property type="entry name" value="Cystatin_sf"/>
</dbReference>
<dbReference type="InterPro" id="IPR018073">
    <property type="entry name" value="Prot_inh_cystat_CS"/>
</dbReference>
<protein>
    <submittedName>
        <fullName evidence="9">Cystatin</fullName>
    </submittedName>
</protein>
<feature type="signal peptide" evidence="7">
    <location>
        <begin position="1"/>
        <end position="17"/>
    </location>
</feature>
<keyword evidence="3" id="KW-0964">Secreted</keyword>
<dbReference type="PANTHER" id="PTHR46186">
    <property type="entry name" value="CYSTATIN"/>
    <property type="match status" value="1"/>
</dbReference>
<accession>A0A131YRV7</accession>
<keyword evidence="4" id="KW-0646">Protease inhibitor</keyword>
<dbReference type="InterPro" id="IPR000010">
    <property type="entry name" value="Cystatin_dom"/>
</dbReference>
<dbReference type="SMART" id="SM00043">
    <property type="entry name" value="CY"/>
    <property type="match status" value="1"/>
</dbReference>
<comment type="similarity">
    <text evidence="2">Belongs to the cystatin family.</text>
</comment>
<keyword evidence="6 7" id="KW-0732">Signal</keyword>
<evidence type="ECO:0000256" key="2">
    <source>
        <dbReference type="ARBA" id="ARBA00009403"/>
    </source>
</evidence>
<reference evidence="9" key="1">
    <citation type="journal article" date="2016" name="Ticks Tick Borne Dis.">
        <title>De novo assembly and annotation of the salivary gland transcriptome of Rhipicephalus appendiculatus male and female ticks during blood feeding.</title>
        <authorList>
            <person name="de Castro M.H."/>
            <person name="de Klerk D."/>
            <person name="Pienaar R."/>
            <person name="Latif A.A."/>
            <person name="Rees D.J."/>
            <person name="Mans B.J."/>
        </authorList>
    </citation>
    <scope>NUCLEOTIDE SEQUENCE</scope>
    <source>
        <tissue evidence="9">Salivary glands</tissue>
    </source>
</reference>
<evidence type="ECO:0000256" key="7">
    <source>
        <dbReference type="SAM" id="SignalP"/>
    </source>
</evidence>
<evidence type="ECO:0000256" key="6">
    <source>
        <dbReference type="ARBA" id="ARBA00022729"/>
    </source>
</evidence>
<feature type="chain" id="PRO_5018707434" evidence="7">
    <location>
        <begin position="18"/>
        <end position="137"/>
    </location>
</feature>
<dbReference type="PROSITE" id="PS00287">
    <property type="entry name" value="CYSTATIN"/>
    <property type="match status" value="1"/>
</dbReference>
<comment type="subcellular location">
    <subcellularLocation>
        <location evidence="1">Secreted</location>
    </subcellularLocation>
</comment>
<evidence type="ECO:0000313" key="9">
    <source>
        <dbReference type="EMBL" id="JAP80631.1"/>
    </source>
</evidence>
<evidence type="ECO:0000259" key="8">
    <source>
        <dbReference type="SMART" id="SM00043"/>
    </source>
</evidence>
<dbReference type="SUPFAM" id="SSF54403">
    <property type="entry name" value="Cystatin/monellin"/>
    <property type="match status" value="1"/>
</dbReference>
<dbReference type="Gene3D" id="3.10.450.10">
    <property type="match status" value="1"/>
</dbReference>
<dbReference type="GO" id="GO:0005615">
    <property type="term" value="C:extracellular space"/>
    <property type="evidence" value="ECO:0007669"/>
    <property type="project" value="TreeGrafter"/>
</dbReference>
<dbReference type="GO" id="GO:0031982">
    <property type="term" value="C:vesicle"/>
    <property type="evidence" value="ECO:0007669"/>
    <property type="project" value="TreeGrafter"/>
</dbReference>
<dbReference type="PANTHER" id="PTHR46186:SF2">
    <property type="entry name" value="CYSTATIN"/>
    <property type="match status" value="1"/>
</dbReference>
<dbReference type="GO" id="GO:0005737">
    <property type="term" value="C:cytoplasm"/>
    <property type="evidence" value="ECO:0007669"/>
    <property type="project" value="TreeGrafter"/>
</dbReference>
<keyword evidence="5" id="KW-0789">Thiol protease inhibitor</keyword>
<feature type="domain" description="Cystatin" evidence="8">
    <location>
        <begin position="21"/>
        <end position="129"/>
    </location>
</feature>
<name>A0A131YRV7_RHIAP</name>
<dbReference type="EMBL" id="GEDV01007926">
    <property type="protein sequence ID" value="JAP80631.1"/>
    <property type="molecule type" value="Transcribed_RNA"/>
</dbReference>
<dbReference type="AlphaFoldDB" id="A0A131YRV7"/>
<sequence>MKGAAALLVLYVTVAQCSHDMKAGGWVEQDPESDPKYMELVHFAIGANTRDLTHYHAVLKLLRVKTQVVSGTNYELTFEISKSNCAIAKGPYSKESCKPTHDHASGICTALVYERPWDNHRELESIHCTETKEPLLT</sequence>
<evidence type="ECO:0000256" key="4">
    <source>
        <dbReference type="ARBA" id="ARBA00022690"/>
    </source>
</evidence>
<dbReference type="Pfam" id="PF00031">
    <property type="entry name" value="Cystatin"/>
    <property type="match status" value="1"/>
</dbReference>
<dbReference type="GO" id="GO:0004869">
    <property type="term" value="F:cysteine-type endopeptidase inhibitor activity"/>
    <property type="evidence" value="ECO:0007669"/>
    <property type="project" value="UniProtKB-KW"/>
</dbReference>
<evidence type="ECO:0000256" key="5">
    <source>
        <dbReference type="ARBA" id="ARBA00022704"/>
    </source>
</evidence>
<evidence type="ECO:0000256" key="3">
    <source>
        <dbReference type="ARBA" id="ARBA00022525"/>
    </source>
</evidence>
<proteinExistence type="inferred from homology"/>